<evidence type="ECO:0000313" key="3">
    <source>
        <dbReference type="Proteomes" id="UP000001423"/>
    </source>
</evidence>
<dbReference type="Proteomes" id="UP000001423">
    <property type="component" value="Chromosome"/>
</dbReference>
<reference evidence="2 3" key="1">
    <citation type="journal article" date="2003" name="Nature">
        <title>Genome divergence in two Prochlorococcus ecotypes reflects oceanic niche differentiation.</title>
        <authorList>
            <person name="Rocap G."/>
            <person name="Larimer F.W."/>
            <person name="Lamerdin J.E."/>
            <person name="Malfatti S."/>
            <person name="Chain P."/>
            <person name="Ahlgren N.A."/>
            <person name="Arellano A."/>
            <person name="Coleman M."/>
            <person name="Hauser L."/>
            <person name="Hess W.R."/>
            <person name="Johnson Z.I."/>
            <person name="Land M.L."/>
            <person name="Lindell D."/>
            <person name="Post A.F."/>
            <person name="Regala W."/>
            <person name="Shah M."/>
            <person name="Shaw S.L."/>
            <person name="Steglich C."/>
            <person name="Sullivan M.B."/>
            <person name="Ting C.S."/>
            <person name="Tolonen A."/>
            <person name="Webb E.A."/>
            <person name="Zinser E.R."/>
            <person name="Chisholm S.W."/>
        </authorList>
    </citation>
    <scope>NUCLEOTIDE SEQUENCE [LARGE SCALE GENOMIC DNA]</scope>
    <source>
        <strain evidence="3">MIT 9313</strain>
    </source>
</reference>
<keyword evidence="3" id="KW-1185">Reference proteome</keyword>
<feature type="region of interest" description="Disordered" evidence="1">
    <location>
        <begin position="20"/>
        <end position="41"/>
    </location>
</feature>
<dbReference type="AlphaFoldDB" id="Q7V6V2"/>
<evidence type="ECO:0000313" key="2">
    <source>
        <dbReference type="EMBL" id="CAE21212.1"/>
    </source>
</evidence>
<name>Q7V6V2_PROMM</name>
<dbReference type="Pfam" id="PF11691">
    <property type="entry name" value="DUF3288"/>
    <property type="match status" value="1"/>
</dbReference>
<proteinExistence type="predicted"/>
<evidence type="ECO:0008006" key="4">
    <source>
        <dbReference type="Google" id="ProtNLM"/>
    </source>
</evidence>
<dbReference type="InterPro" id="IPR021705">
    <property type="entry name" value="DUF3288"/>
</dbReference>
<feature type="compositionally biased region" description="Low complexity" evidence="1">
    <location>
        <begin position="115"/>
        <end position="124"/>
    </location>
</feature>
<organism evidence="2 3">
    <name type="scientific">Prochlorococcus marinus (strain MIT 9313)</name>
    <dbReference type="NCBI Taxonomy" id="74547"/>
    <lineage>
        <taxon>Bacteria</taxon>
        <taxon>Bacillati</taxon>
        <taxon>Cyanobacteriota</taxon>
        <taxon>Cyanophyceae</taxon>
        <taxon>Synechococcales</taxon>
        <taxon>Prochlorococcaceae</taxon>
        <taxon>Prochlorococcus</taxon>
    </lineage>
</organism>
<gene>
    <name evidence="2" type="ordered locus">PMT_1037</name>
</gene>
<accession>Q7V6V2</accession>
<evidence type="ECO:0000256" key="1">
    <source>
        <dbReference type="SAM" id="MobiDB-lite"/>
    </source>
</evidence>
<dbReference type="EMBL" id="BX548175">
    <property type="protein sequence ID" value="CAE21212.1"/>
    <property type="molecule type" value="Genomic_DNA"/>
</dbReference>
<feature type="region of interest" description="Disordered" evidence="1">
    <location>
        <begin position="106"/>
        <end position="130"/>
    </location>
</feature>
<dbReference type="KEGG" id="pmt:PMT_1037"/>
<sequence length="130" mass="14451">MDQYKSDFCIGPFKYPVGMEKKKQEETSPPDQNHPLYASDRDRVDALLGHKGHPNEDQLTTAAMLLNRYDGFQGAMDLQEDLTKVVKSWGFDREALNAKTRAIWSSGWRPGTATSGDDVGSGADVVDKET</sequence>
<dbReference type="HOGENOM" id="CLU_160065_0_0_3"/>
<protein>
    <recommendedName>
        <fullName evidence="4">DUF3288 domain-containing protein</fullName>
    </recommendedName>
</protein>